<dbReference type="Gene3D" id="1.20.58.90">
    <property type="match status" value="1"/>
</dbReference>
<proteinExistence type="inferred from homology"/>
<dbReference type="FunFam" id="1.20.58.90:FF:000004">
    <property type="entry name" value="Syntaxin 10"/>
    <property type="match status" value="1"/>
</dbReference>
<keyword evidence="12" id="KW-1185">Reference proteome</keyword>
<keyword evidence="7" id="KW-0472">Membrane</keyword>
<dbReference type="GO" id="GO:0016020">
    <property type="term" value="C:membrane"/>
    <property type="evidence" value="ECO:0007669"/>
    <property type="project" value="InterPro"/>
</dbReference>
<evidence type="ECO:0000256" key="3">
    <source>
        <dbReference type="ARBA" id="ARBA00022692"/>
    </source>
</evidence>
<evidence type="ECO:0000313" key="12">
    <source>
        <dbReference type="Proteomes" id="UP000188354"/>
    </source>
</evidence>
<dbReference type="InterPro" id="IPR010989">
    <property type="entry name" value="SNARE"/>
</dbReference>
<dbReference type="AlphaFoldDB" id="A0A4P1QYE7"/>
<dbReference type="Gramene" id="OIV97662">
    <property type="protein sequence ID" value="OIV97662"/>
    <property type="gene ID" value="TanjilG_12419"/>
</dbReference>
<evidence type="ECO:0000256" key="2">
    <source>
        <dbReference type="ARBA" id="ARBA00022448"/>
    </source>
</evidence>
<dbReference type="GO" id="GO:0048193">
    <property type="term" value="P:Golgi vesicle transport"/>
    <property type="evidence" value="ECO:0007669"/>
    <property type="project" value="InterPro"/>
</dbReference>
<comment type="similarity">
    <text evidence="1">Belongs to the syntaxin family.</text>
</comment>
<evidence type="ECO:0000256" key="8">
    <source>
        <dbReference type="ARBA" id="ARBA00037801"/>
    </source>
</evidence>
<dbReference type="Proteomes" id="UP000188354">
    <property type="component" value="Chromosome LG14"/>
</dbReference>
<feature type="region of interest" description="Disordered" evidence="9">
    <location>
        <begin position="137"/>
        <end position="195"/>
    </location>
</feature>
<keyword evidence="6" id="KW-0333">Golgi apparatus</keyword>
<keyword evidence="3" id="KW-0812">Transmembrane</keyword>
<keyword evidence="2" id="KW-0813">Transport</keyword>
<dbReference type="CDD" id="cd21442">
    <property type="entry name" value="SNARE_NTD_STX6-like"/>
    <property type="match status" value="1"/>
</dbReference>
<dbReference type="GO" id="GO:0005794">
    <property type="term" value="C:Golgi apparatus"/>
    <property type="evidence" value="ECO:0007669"/>
    <property type="project" value="UniProtKB-SubCell"/>
</dbReference>
<evidence type="ECO:0000256" key="5">
    <source>
        <dbReference type="ARBA" id="ARBA00022989"/>
    </source>
</evidence>
<dbReference type="InterPro" id="IPR015260">
    <property type="entry name" value="Syntaxin-6/10/61_N"/>
</dbReference>
<dbReference type="STRING" id="3871.A0A4P1QYE7"/>
<dbReference type="PANTHER" id="PTHR34949">
    <property type="entry name" value="OS05G0443700 PROTEIN"/>
    <property type="match status" value="1"/>
</dbReference>
<dbReference type="GO" id="GO:0015031">
    <property type="term" value="P:protein transport"/>
    <property type="evidence" value="ECO:0007669"/>
    <property type="project" value="UniProtKB-KW"/>
</dbReference>
<dbReference type="EMBL" id="CM007374">
    <property type="protein sequence ID" value="OIV97662.1"/>
    <property type="molecule type" value="Genomic_DNA"/>
</dbReference>
<feature type="region of interest" description="Disordered" evidence="9">
    <location>
        <begin position="373"/>
        <end position="400"/>
    </location>
</feature>
<dbReference type="Pfam" id="PF09177">
    <property type="entry name" value="STX6_10_61_N"/>
    <property type="match status" value="1"/>
</dbReference>
<evidence type="ECO:0000313" key="11">
    <source>
        <dbReference type="EMBL" id="OIV97662.1"/>
    </source>
</evidence>
<feature type="domain" description="Syntaxin 6/10/61 N-terminal" evidence="10">
    <location>
        <begin position="11"/>
        <end position="103"/>
    </location>
</feature>
<evidence type="ECO:0000256" key="9">
    <source>
        <dbReference type="SAM" id="MobiDB-lite"/>
    </source>
</evidence>
<protein>
    <recommendedName>
        <fullName evidence="10">Syntaxin 6/10/61 N-terminal domain-containing protein</fullName>
    </recommendedName>
</protein>
<accession>A0A4P1QYE7</accession>
<organism evidence="11 12">
    <name type="scientific">Lupinus angustifolius</name>
    <name type="common">Narrow-leaved blue lupine</name>
    <dbReference type="NCBI Taxonomy" id="3871"/>
    <lineage>
        <taxon>Eukaryota</taxon>
        <taxon>Viridiplantae</taxon>
        <taxon>Streptophyta</taxon>
        <taxon>Embryophyta</taxon>
        <taxon>Tracheophyta</taxon>
        <taxon>Spermatophyta</taxon>
        <taxon>Magnoliopsida</taxon>
        <taxon>eudicotyledons</taxon>
        <taxon>Gunneridae</taxon>
        <taxon>Pentapetalae</taxon>
        <taxon>rosids</taxon>
        <taxon>fabids</taxon>
        <taxon>Fabales</taxon>
        <taxon>Fabaceae</taxon>
        <taxon>Papilionoideae</taxon>
        <taxon>50 kb inversion clade</taxon>
        <taxon>genistoids sensu lato</taxon>
        <taxon>core genistoids</taxon>
        <taxon>Genisteae</taxon>
        <taxon>Lupinus</taxon>
    </lineage>
</organism>
<evidence type="ECO:0000256" key="1">
    <source>
        <dbReference type="ARBA" id="ARBA00009063"/>
    </source>
</evidence>
<reference evidence="11 12" key="1">
    <citation type="journal article" date="2017" name="Plant Biotechnol. J.">
        <title>A comprehensive draft genome sequence for lupin (Lupinus angustifolius), an emerging health food: insights into plant-microbe interactions and legume evolution.</title>
        <authorList>
            <person name="Hane J.K."/>
            <person name="Ming Y."/>
            <person name="Kamphuis L.G."/>
            <person name="Nelson M.N."/>
            <person name="Garg G."/>
            <person name="Atkins C.A."/>
            <person name="Bayer P.E."/>
            <person name="Bravo A."/>
            <person name="Bringans S."/>
            <person name="Cannon S."/>
            <person name="Edwards D."/>
            <person name="Foley R."/>
            <person name="Gao L.L."/>
            <person name="Harrison M.J."/>
            <person name="Huang W."/>
            <person name="Hurgobin B."/>
            <person name="Li S."/>
            <person name="Liu C.W."/>
            <person name="McGrath A."/>
            <person name="Morahan G."/>
            <person name="Murray J."/>
            <person name="Weller J."/>
            <person name="Jian J."/>
            <person name="Singh K.B."/>
        </authorList>
    </citation>
    <scope>NUCLEOTIDE SEQUENCE [LARGE SCALE GENOMIC DNA]</scope>
    <source>
        <strain evidence="12">cv. Tanjil</strain>
        <tissue evidence="11">Whole plant</tissue>
    </source>
</reference>
<gene>
    <name evidence="11" type="ORF">TanjilG_12419</name>
</gene>
<keyword evidence="4" id="KW-0653">Protein transport</keyword>
<evidence type="ECO:0000259" key="10">
    <source>
        <dbReference type="Pfam" id="PF09177"/>
    </source>
</evidence>
<comment type="subcellular location">
    <subcellularLocation>
        <location evidence="8">Golgi apparatus</location>
        <location evidence="8">trans-Golgi network membrane</location>
        <topology evidence="8">Single-pass type IV membrane protein</topology>
    </subcellularLocation>
</comment>
<evidence type="ECO:0000256" key="6">
    <source>
        <dbReference type="ARBA" id="ARBA00023034"/>
    </source>
</evidence>
<sequence>MASSFDRWEKDPFFNAAEEVQESSDRMESAYRTWIHARKDPLSPWNNDEIRRDVHTALGTAKWQLDEFQRAVGSSYSKSSNDDSIIRHRDFVSAIENKITQIEHSLRESTRSGGKVSLPWVRLDEGERNELALFLSGMPASKGKSPHKCISRGSENPQSSDKDSFSNFSDNLHVSSGPGSSEAMEVKSHGHRRTASADADITSWKIAVSDDLLMQNSSNNSSGPMHKVASLSGFLNSMESVSKLKWPKNGYRKLQAVDHNQETDDALLPTTQLNGDINTRYERSKSYFDGCDECYDKQLHGWYGAVQRQLQRSKYQMQYSRPVQITVWMIILLCLIEGKIETNHLSVVYSNMEDGVNNPLTQVDGGSKMGDAAVTGEGVVGDEAVPTPVEGGSPENQSGA</sequence>
<keyword evidence="5" id="KW-1133">Transmembrane helix</keyword>
<dbReference type="SUPFAM" id="SSF47661">
    <property type="entry name" value="t-snare proteins"/>
    <property type="match status" value="1"/>
</dbReference>
<evidence type="ECO:0000256" key="7">
    <source>
        <dbReference type="ARBA" id="ARBA00023136"/>
    </source>
</evidence>
<dbReference type="PANTHER" id="PTHR34949:SF12">
    <property type="entry name" value="SYNTAXIN 6, AMINO-TERMINAL PROTEIN"/>
    <property type="match status" value="1"/>
</dbReference>
<evidence type="ECO:0000256" key="4">
    <source>
        <dbReference type="ARBA" id="ARBA00022927"/>
    </source>
</evidence>
<name>A0A4P1QYE7_LUPAN</name>